<evidence type="ECO:0000313" key="2">
    <source>
        <dbReference type="EMBL" id="PZF83159.1"/>
    </source>
</evidence>
<reference evidence="2 3" key="1">
    <citation type="submission" date="2018-01" db="EMBL/GenBank/DDBJ databases">
        <title>Draft genome sequence of Jiangella sp. GTF31.</title>
        <authorList>
            <person name="Sahin N."/>
            <person name="Ay H."/>
            <person name="Saygin H."/>
        </authorList>
    </citation>
    <scope>NUCLEOTIDE SEQUENCE [LARGE SCALE GENOMIC DNA]</scope>
    <source>
        <strain evidence="2 3">GTF31</strain>
    </source>
</reference>
<feature type="signal peptide" evidence="1">
    <location>
        <begin position="1"/>
        <end position="25"/>
    </location>
</feature>
<dbReference type="Proteomes" id="UP000248764">
    <property type="component" value="Unassembled WGS sequence"/>
</dbReference>
<sequence>MTRSTRTASLLGAAAALVLGLSACGGGGDSEYCDLLSSAEEDSALADADPSDPEALEDANDRVQEIIDAAPDDVRGDWETFQTALSDPEAAQEGDPTEALTALENIQQHAQDECDLELG</sequence>
<organism evidence="2 3">
    <name type="scientific">Jiangella anatolica</name>
    <dbReference type="NCBI Taxonomy" id="2670374"/>
    <lineage>
        <taxon>Bacteria</taxon>
        <taxon>Bacillati</taxon>
        <taxon>Actinomycetota</taxon>
        <taxon>Actinomycetes</taxon>
        <taxon>Jiangellales</taxon>
        <taxon>Jiangellaceae</taxon>
        <taxon>Jiangella</taxon>
    </lineage>
</organism>
<evidence type="ECO:0000256" key="1">
    <source>
        <dbReference type="SAM" id="SignalP"/>
    </source>
</evidence>
<keyword evidence="3" id="KW-1185">Reference proteome</keyword>
<protein>
    <submittedName>
        <fullName evidence="2">Uncharacterized protein</fullName>
    </submittedName>
</protein>
<gene>
    <name evidence="2" type="ORF">C1I92_13850</name>
</gene>
<keyword evidence="1" id="KW-0732">Signal</keyword>
<feature type="chain" id="PRO_5038448961" evidence="1">
    <location>
        <begin position="26"/>
        <end position="119"/>
    </location>
</feature>
<evidence type="ECO:0000313" key="3">
    <source>
        <dbReference type="Proteomes" id="UP000248764"/>
    </source>
</evidence>
<name>A0A2W2C4M9_9ACTN</name>
<comment type="caution">
    <text evidence="2">The sequence shown here is derived from an EMBL/GenBank/DDBJ whole genome shotgun (WGS) entry which is preliminary data.</text>
</comment>
<dbReference type="EMBL" id="POTW01000028">
    <property type="protein sequence ID" value="PZF83159.1"/>
    <property type="molecule type" value="Genomic_DNA"/>
</dbReference>
<dbReference type="RefSeq" id="WP_111255241.1">
    <property type="nucleotide sequence ID" value="NZ_POTW01000028.1"/>
</dbReference>
<proteinExistence type="predicted"/>
<dbReference type="AlphaFoldDB" id="A0A2W2C4M9"/>
<accession>A0A2W2C4M9</accession>
<dbReference type="PROSITE" id="PS51257">
    <property type="entry name" value="PROKAR_LIPOPROTEIN"/>
    <property type="match status" value="1"/>
</dbReference>